<keyword evidence="2" id="KW-1133">Transmembrane helix</keyword>
<feature type="region of interest" description="Disordered" evidence="1">
    <location>
        <begin position="512"/>
        <end position="544"/>
    </location>
</feature>
<dbReference type="GeneID" id="117135448"/>
<sequence>MLGKVKGSIIVIYMTTGLLYILLSIKTSASYMRPKRQVNIRSGFRARKSESLNARIDFQMWPVDHPAIVLYRQHPNAMRKFYWYNTRTPILVGKMRLKNYMRNMHMLPRYVPSPVQFHEAYANSKRSIFRDLSKVNGFKSTSMPTATSTVDFVAAPLNTIEYSSPPVKAPIGFSAAPVNAFVPLTTGTLPGAERLIGAPSQWNHSETHASNDGWKKCRENCLQIPFQEYAKDQFSSQSMTSDLPVTTTTTLPYFNYVAHTYFTLDDVILPHSASKLAKSPAQDQQFRPSHQVLTTERPHELFTERFQHTTPPPTTTTTTTEFTFPGKTTALDMEYRYSTRPSWFSPTTSSTTTTEAVASEDSPIWTTPQPVQNVYSTASVTTGSYKHRLKSLKATKNFSSSIETKLKLLKLHLKNLVTTRETPKNVQNLTTPAVLDNNTTLETTTTTTTPTTPRRRTNVNRKLRKLRVLASTKKVPVQISRNSTDSSKAMGEFKKSLPKRIYQRRKHLNSTAMPEAAKNTTADTDIESIKKLKRRTTATPRKSTKVDDNVIVRNATQAISHTLAKSRADGLSEEKHALVTESAIMTISSGTLKMRQPHIKARSKPQRSRKISHLENDNFIPSLPIEVYFKKVNQQ</sequence>
<keyword evidence="2" id="KW-0472">Membrane</keyword>
<keyword evidence="2" id="KW-0812">Transmembrane</keyword>
<reference evidence="4" key="1">
    <citation type="submission" date="2025-08" db="UniProtKB">
        <authorList>
            <consortium name="RefSeq"/>
        </authorList>
    </citation>
    <scope>IDENTIFICATION</scope>
    <source>
        <strain evidence="4">Mau12</strain>
        <tissue evidence="4">Whole Body</tissue>
    </source>
</reference>
<evidence type="ECO:0000256" key="2">
    <source>
        <dbReference type="SAM" id="Phobius"/>
    </source>
</evidence>
<evidence type="ECO:0000256" key="1">
    <source>
        <dbReference type="SAM" id="MobiDB-lite"/>
    </source>
</evidence>
<proteinExistence type="predicted"/>
<evidence type="ECO:0000313" key="3">
    <source>
        <dbReference type="Proteomes" id="UP000515162"/>
    </source>
</evidence>
<accession>A0A6P8J854</accession>
<dbReference type="AlphaFoldDB" id="A0A6P8J854"/>
<gene>
    <name evidence="4" type="primary">LOC117135448</name>
</gene>
<evidence type="ECO:0000313" key="4">
    <source>
        <dbReference type="RefSeq" id="XP_033151518.1"/>
    </source>
</evidence>
<dbReference type="Proteomes" id="UP000515162">
    <property type="component" value="Chromosome 2R"/>
</dbReference>
<organism evidence="3 4">
    <name type="scientific">Drosophila mauritiana</name>
    <name type="common">Fruit fly</name>
    <dbReference type="NCBI Taxonomy" id="7226"/>
    <lineage>
        <taxon>Eukaryota</taxon>
        <taxon>Metazoa</taxon>
        <taxon>Ecdysozoa</taxon>
        <taxon>Arthropoda</taxon>
        <taxon>Hexapoda</taxon>
        <taxon>Insecta</taxon>
        <taxon>Pterygota</taxon>
        <taxon>Neoptera</taxon>
        <taxon>Endopterygota</taxon>
        <taxon>Diptera</taxon>
        <taxon>Brachycera</taxon>
        <taxon>Muscomorpha</taxon>
        <taxon>Ephydroidea</taxon>
        <taxon>Drosophilidae</taxon>
        <taxon>Drosophila</taxon>
        <taxon>Sophophora</taxon>
    </lineage>
</organism>
<protein>
    <submittedName>
        <fullName evidence="4">Cell wall protein DAN4 isoform X1</fullName>
    </submittedName>
</protein>
<dbReference type="RefSeq" id="XP_033151518.1">
    <property type="nucleotide sequence ID" value="XM_033295627.1"/>
</dbReference>
<name>A0A6P8J854_DROMA</name>
<feature type="transmembrane region" description="Helical" evidence="2">
    <location>
        <begin position="7"/>
        <end position="25"/>
    </location>
</feature>
<keyword evidence="3" id="KW-1185">Reference proteome</keyword>